<comment type="caution">
    <text evidence="1">The sequence shown here is derived from an EMBL/GenBank/DDBJ whole genome shotgun (WGS) entry which is preliminary data.</text>
</comment>
<dbReference type="EMBL" id="CAIH01000168">
    <property type="protein sequence ID" value="CCH92725.1"/>
    <property type="molecule type" value="Genomic_DNA"/>
</dbReference>
<accession>A0A822LB74</accession>
<protein>
    <submittedName>
        <fullName evidence="1">Uncharacterized protein</fullName>
    </submittedName>
</protein>
<evidence type="ECO:0000313" key="1">
    <source>
        <dbReference type="EMBL" id="CCH92725.1"/>
    </source>
</evidence>
<dbReference type="Proteomes" id="UP000005806">
    <property type="component" value="Unassembled WGS sequence"/>
</dbReference>
<name>A0A822LB74_MICAE</name>
<gene>
    <name evidence="1" type="ORF">MICCA_250006</name>
</gene>
<evidence type="ECO:0000313" key="2">
    <source>
        <dbReference type="Proteomes" id="UP000005806"/>
    </source>
</evidence>
<organism evidence="1 2">
    <name type="scientific">Microcystis aeruginosa PCC 9432</name>
    <dbReference type="NCBI Taxonomy" id="1160280"/>
    <lineage>
        <taxon>Bacteria</taxon>
        <taxon>Bacillati</taxon>
        <taxon>Cyanobacteriota</taxon>
        <taxon>Cyanophyceae</taxon>
        <taxon>Oscillatoriophycideae</taxon>
        <taxon>Chroococcales</taxon>
        <taxon>Microcystaceae</taxon>
        <taxon>Microcystis</taxon>
    </lineage>
</organism>
<sequence>MPFNVKHFRHFHIIIRYAMLTYSTVTATIGSKDHYNQLKP</sequence>
<reference evidence="1 2" key="1">
    <citation type="submission" date="2012-04" db="EMBL/GenBank/DDBJ databases">
        <authorList>
            <person name="Genoscope - CEA"/>
        </authorList>
    </citation>
    <scope>NUCLEOTIDE SEQUENCE [LARGE SCALE GENOMIC DNA]</scope>
    <source>
        <strain evidence="1 2">9432</strain>
    </source>
</reference>
<dbReference type="AlphaFoldDB" id="A0A822LB74"/>
<proteinExistence type="predicted"/>